<name>A0A3E0JYX4_9BACI</name>
<evidence type="ECO:0000256" key="6">
    <source>
        <dbReference type="PIRNR" id="PIRNR005536"/>
    </source>
</evidence>
<comment type="catalytic activity">
    <reaction evidence="1 6">
        <text>Hydrolysis of terminal, non-reducing alpha-D-galactose residues in alpha-D-galactosides, including galactose oligosaccharides, galactomannans and galactolipids.</text>
        <dbReference type="EC" id="3.2.1.22"/>
    </reaction>
</comment>
<dbReference type="GO" id="GO:0016052">
    <property type="term" value="P:carbohydrate catabolic process"/>
    <property type="evidence" value="ECO:0007669"/>
    <property type="project" value="InterPro"/>
</dbReference>
<comment type="caution">
    <text evidence="11">The sequence shown here is derived from an EMBL/GenBank/DDBJ whole genome shotgun (WGS) entry which is preliminary data.</text>
</comment>
<dbReference type="InterPro" id="IPR031704">
    <property type="entry name" value="Glyco_hydro_36_N"/>
</dbReference>
<evidence type="ECO:0000259" key="9">
    <source>
        <dbReference type="Pfam" id="PF16874"/>
    </source>
</evidence>
<dbReference type="AlphaFoldDB" id="A0A3E0JYX4"/>
<protein>
    <recommendedName>
        <fullName evidence="3 6">Alpha-galactosidase</fullName>
        <ecNumber evidence="3 6">3.2.1.22</ecNumber>
    </recommendedName>
</protein>
<dbReference type="SUPFAM" id="SSF51445">
    <property type="entry name" value="(Trans)glycosidases"/>
    <property type="match status" value="1"/>
</dbReference>
<dbReference type="PANTHER" id="PTHR43053:SF3">
    <property type="entry name" value="ALPHA-GALACTOSIDASE C-RELATED"/>
    <property type="match status" value="1"/>
</dbReference>
<feature type="binding site" evidence="8">
    <location>
        <position position="535"/>
    </location>
    <ligand>
        <name>substrate</name>
    </ligand>
</feature>
<dbReference type="PANTHER" id="PTHR43053">
    <property type="entry name" value="GLYCOSIDASE FAMILY 31"/>
    <property type="match status" value="1"/>
</dbReference>
<evidence type="ECO:0000256" key="3">
    <source>
        <dbReference type="ARBA" id="ARBA00012755"/>
    </source>
</evidence>
<dbReference type="Proteomes" id="UP000257014">
    <property type="component" value="Unassembled WGS sequence"/>
</dbReference>
<dbReference type="EC" id="3.2.1.22" evidence="3 6"/>
<evidence type="ECO:0000256" key="1">
    <source>
        <dbReference type="ARBA" id="ARBA00001255"/>
    </source>
</evidence>
<dbReference type="PROSITE" id="PS00512">
    <property type="entry name" value="ALPHA_GALACTOSIDASE"/>
    <property type="match status" value="1"/>
</dbReference>
<dbReference type="InterPro" id="IPR031705">
    <property type="entry name" value="Glyco_hydro_36_C"/>
</dbReference>
<dbReference type="InterPro" id="IPR000111">
    <property type="entry name" value="Glyco_hydro_27/36_CS"/>
</dbReference>
<evidence type="ECO:0000256" key="8">
    <source>
        <dbReference type="PIRSR" id="PIRSR005536-2"/>
    </source>
</evidence>
<accession>A0A3E0JYX4</accession>
<evidence type="ECO:0000313" key="12">
    <source>
        <dbReference type="Proteomes" id="UP000257014"/>
    </source>
</evidence>
<organism evidence="11 12">
    <name type="scientific">Caldibacillus debilis</name>
    <dbReference type="NCBI Taxonomy" id="301148"/>
    <lineage>
        <taxon>Bacteria</taxon>
        <taxon>Bacillati</taxon>
        <taxon>Bacillota</taxon>
        <taxon>Bacilli</taxon>
        <taxon>Bacillales</taxon>
        <taxon>Bacillaceae</taxon>
        <taxon>Caldibacillus</taxon>
    </lineage>
</organism>
<evidence type="ECO:0000256" key="2">
    <source>
        <dbReference type="ARBA" id="ARBA00006202"/>
    </source>
</evidence>
<feature type="binding site" evidence="8">
    <location>
        <position position="557"/>
    </location>
    <ligand>
        <name>substrate</name>
    </ligand>
</feature>
<dbReference type="FunFam" id="3.20.20.70:FF:000118">
    <property type="entry name" value="Alpha-galactosidase"/>
    <property type="match status" value="1"/>
</dbReference>
<dbReference type="InterPro" id="IPR013785">
    <property type="entry name" value="Aldolase_TIM"/>
</dbReference>
<evidence type="ECO:0000313" key="11">
    <source>
        <dbReference type="EMBL" id="REJ25573.1"/>
    </source>
</evidence>
<feature type="binding site" evidence="8">
    <location>
        <position position="207"/>
    </location>
    <ligand>
        <name>substrate</name>
    </ligand>
</feature>
<dbReference type="Gene3D" id="2.60.40.1180">
    <property type="entry name" value="Golgi alpha-mannosidase II"/>
    <property type="match status" value="1"/>
</dbReference>
<dbReference type="CDD" id="cd14791">
    <property type="entry name" value="GH36"/>
    <property type="match status" value="1"/>
</dbReference>
<dbReference type="Pfam" id="PF16875">
    <property type="entry name" value="Glyco_hydro_36N"/>
    <property type="match status" value="1"/>
</dbReference>
<dbReference type="Gene3D" id="2.70.98.60">
    <property type="entry name" value="alpha-galactosidase from lactobacil brevis"/>
    <property type="match status" value="1"/>
</dbReference>
<dbReference type="EMBL" id="QEWE01000031">
    <property type="protein sequence ID" value="REJ25573.1"/>
    <property type="molecule type" value="Genomic_DNA"/>
</dbReference>
<evidence type="ECO:0000259" key="10">
    <source>
        <dbReference type="Pfam" id="PF16875"/>
    </source>
</evidence>
<dbReference type="InterPro" id="IPR002252">
    <property type="entry name" value="Glyco_hydro_36"/>
</dbReference>
<dbReference type="Pfam" id="PF02065">
    <property type="entry name" value="Melibiase"/>
    <property type="match status" value="1"/>
</dbReference>
<dbReference type="Gene3D" id="3.20.20.70">
    <property type="entry name" value="Aldolase class I"/>
    <property type="match status" value="1"/>
</dbReference>
<feature type="binding site" evidence="8">
    <location>
        <position position="452"/>
    </location>
    <ligand>
        <name>substrate</name>
    </ligand>
</feature>
<dbReference type="Pfam" id="PF16874">
    <property type="entry name" value="Glyco_hydro_36C"/>
    <property type="match status" value="1"/>
</dbReference>
<dbReference type="InterPro" id="IPR050985">
    <property type="entry name" value="Alpha-glycosidase_related"/>
</dbReference>
<comment type="similarity">
    <text evidence="2">Belongs to the glycosyl hydrolase 36 family.</text>
</comment>
<feature type="domain" description="Glycosyl hydrolase family 36 C-terminal" evidence="9">
    <location>
        <begin position="660"/>
        <end position="744"/>
    </location>
</feature>
<feature type="domain" description="Glycosyl hydrolase family 36 N-terminal" evidence="10">
    <location>
        <begin position="37"/>
        <end position="294"/>
    </location>
</feature>
<feature type="binding site" evidence="8">
    <location>
        <begin position="485"/>
        <end position="489"/>
    </location>
    <ligand>
        <name>substrate</name>
    </ligand>
</feature>
<feature type="binding site" evidence="8">
    <location>
        <begin position="375"/>
        <end position="376"/>
    </location>
    <ligand>
        <name>substrate</name>
    </ligand>
</feature>
<dbReference type="InterPro" id="IPR017853">
    <property type="entry name" value="GH"/>
</dbReference>
<dbReference type="RefSeq" id="WP_276644515.1">
    <property type="nucleotide sequence ID" value="NZ_QEWE01000031.1"/>
</dbReference>
<dbReference type="PIRSF" id="PIRSF005536">
    <property type="entry name" value="Agal"/>
    <property type="match status" value="1"/>
</dbReference>
<evidence type="ECO:0000256" key="7">
    <source>
        <dbReference type="PIRSR" id="PIRSR005536-1"/>
    </source>
</evidence>
<feature type="active site" description="Proton donor" evidence="7">
    <location>
        <position position="557"/>
    </location>
</feature>
<gene>
    <name evidence="11" type="ORF">C6P37_14720</name>
</gene>
<dbReference type="GO" id="GO:0004557">
    <property type="term" value="F:alpha-galactosidase activity"/>
    <property type="evidence" value="ECO:0007669"/>
    <property type="project" value="UniProtKB-UniRule"/>
</dbReference>
<keyword evidence="5 6" id="KW-0326">Glycosidase</keyword>
<reference evidence="11 12" key="1">
    <citation type="submission" date="2018-03" db="EMBL/GenBank/DDBJ databases">
        <authorList>
            <person name="Keele B.F."/>
        </authorList>
    </citation>
    <scope>NUCLEOTIDE SEQUENCE [LARGE SCALE GENOMIC DNA]</scope>
    <source>
        <strain evidence="11">ZCTH4_d</strain>
    </source>
</reference>
<evidence type="ECO:0000256" key="4">
    <source>
        <dbReference type="ARBA" id="ARBA00022801"/>
    </source>
</evidence>
<feature type="active site" description="Nucleophile" evidence="7">
    <location>
        <position position="487"/>
    </location>
</feature>
<dbReference type="PRINTS" id="PR00743">
    <property type="entry name" value="GLHYDRLASE36"/>
</dbReference>
<dbReference type="InterPro" id="IPR013780">
    <property type="entry name" value="Glyco_hydro_b"/>
</dbReference>
<evidence type="ECO:0000256" key="5">
    <source>
        <dbReference type="ARBA" id="ARBA00023295"/>
    </source>
</evidence>
<proteinExistence type="inferred from homology"/>
<sequence length="747" mass="86244">MSVRLNHAAIFFNEKTGEFHLQGRNFSYIFKILKNNQLGHLYFGKKIHHRDSFSHLFTISPRSNTTCQYEEDESFSLELIKQEYPSFGTTDFREPAFQIIQENGSRITNFEYIKHKIFKGKPKLDGLPSTYTENEDEAITLELVLYDHLIETELNLFYTVFDRFDALTRSAKFVNKGNQRLSLTRAMSVNIDFFDSNFEMLHLSGAWARERHVKIRKLEQGIQSISSTRGTASSPHHNPFIALKRPETTEHQGEVFGFSLVYSGNFLAQVEVDHYGVSRVTMGINPFDFNWLLKKNESFQTPEAVIVYSDQGLNGMSQIYHELYRTRLARGPWRDKIRPILINTWEATYFDFDEEKILNIAKTAKELGIELVVLDDGWFGNRNDDKTSLGDWFPNKKKLPNGISGLAKKINDMGLKFGLWFEPEMISKASNLYKKHPDWLIQVPGRRLSHGRNQYILDFSRKEVIEYIYSMIDNILSDAPISYIKWDMNRYMTEIGSLGLPPERQGELSHRYLLGLYSLLEKLTSKYPDILFESCASGGGRFDPGMLYYAPQTWTSDNTDAVERLKVQYGTSMVYPLSSMGAHVSGVPNHQVHRITSLNTRAAVAYFGIFGYEFDITKLSEREKNIIRKQIDFYKKHQELIQTGKFYRLLSPFTGTKNEVAWMVVSRDQKEAIAGYYRILAEPLPGFKKLVLKGLNPDFEYKIEGLPQTYFGDELMNFGILLDELGGNWKKELTGDFVSLVFALHTL</sequence>
<dbReference type="InterPro" id="IPR038417">
    <property type="entry name" value="Alpga-gal_N_sf"/>
</dbReference>
<keyword evidence="4 6" id="KW-0378">Hydrolase</keyword>